<evidence type="ECO:0000313" key="1">
    <source>
        <dbReference type="EMBL" id="KAF2191803.1"/>
    </source>
</evidence>
<sequence length="183" mass="21261">MPLRTTSPGFGKRYEDYYAPSWSWASINGDIYYDQFEWDNELPLKCKVLELFTVPATNNPFGPLKSGFIKIQGPVGILSKNMKRMGTKLKLEDRREETKYWGDLVLDVKGLAFEVTSADEIPFLIIRRETVNTDVIYGIALKRLKDEGQFMRVGYVWIAYHGRNWESWILNDLKVKKQIVTIV</sequence>
<proteinExistence type="predicted"/>
<name>A0A6A6EL76_9PEZI</name>
<evidence type="ECO:0000313" key="2">
    <source>
        <dbReference type="Proteomes" id="UP000800200"/>
    </source>
</evidence>
<dbReference type="OrthoDB" id="5362512at2759"/>
<reference evidence="1" key="1">
    <citation type="journal article" date="2020" name="Stud. Mycol.">
        <title>101 Dothideomycetes genomes: a test case for predicting lifestyles and emergence of pathogens.</title>
        <authorList>
            <person name="Haridas S."/>
            <person name="Albert R."/>
            <person name="Binder M."/>
            <person name="Bloem J."/>
            <person name="Labutti K."/>
            <person name="Salamov A."/>
            <person name="Andreopoulos B."/>
            <person name="Baker S."/>
            <person name="Barry K."/>
            <person name="Bills G."/>
            <person name="Bluhm B."/>
            <person name="Cannon C."/>
            <person name="Castanera R."/>
            <person name="Culley D."/>
            <person name="Daum C."/>
            <person name="Ezra D."/>
            <person name="Gonzalez J."/>
            <person name="Henrissat B."/>
            <person name="Kuo A."/>
            <person name="Liang C."/>
            <person name="Lipzen A."/>
            <person name="Lutzoni F."/>
            <person name="Magnuson J."/>
            <person name="Mondo S."/>
            <person name="Nolan M."/>
            <person name="Ohm R."/>
            <person name="Pangilinan J."/>
            <person name="Park H.-J."/>
            <person name="Ramirez L."/>
            <person name="Alfaro M."/>
            <person name="Sun H."/>
            <person name="Tritt A."/>
            <person name="Yoshinaga Y."/>
            <person name="Zwiers L.-H."/>
            <person name="Turgeon B."/>
            <person name="Goodwin S."/>
            <person name="Spatafora J."/>
            <person name="Crous P."/>
            <person name="Grigoriev I."/>
        </authorList>
    </citation>
    <scope>NUCLEOTIDE SEQUENCE</scope>
    <source>
        <strain evidence="1">CBS 207.26</strain>
    </source>
</reference>
<organism evidence="1 2">
    <name type="scientific">Zopfia rhizophila CBS 207.26</name>
    <dbReference type="NCBI Taxonomy" id="1314779"/>
    <lineage>
        <taxon>Eukaryota</taxon>
        <taxon>Fungi</taxon>
        <taxon>Dikarya</taxon>
        <taxon>Ascomycota</taxon>
        <taxon>Pezizomycotina</taxon>
        <taxon>Dothideomycetes</taxon>
        <taxon>Dothideomycetes incertae sedis</taxon>
        <taxon>Zopfiaceae</taxon>
        <taxon>Zopfia</taxon>
    </lineage>
</organism>
<keyword evidence="2" id="KW-1185">Reference proteome</keyword>
<gene>
    <name evidence="1" type="ORF">K469DRAFT_342702</name>
</gene>
<dbReference type="AlphaFoldDB" id="A0A6A6EL76"/>
<evidence type="ECO:0008006" key="3">
    <source>
        <dbReference type="Google" id="ProtNLM"/>
    </source>
</evidence>
<dbReference type="EMBL" id="ML994616">
    <property type="protein sequence ID" value="KAF2191803.1"/>
    <property type="molecule type" value="Genomic_DNA"/>
</dbReference>
<accession>A0A6A6EL76</accession>
<protein>
    <recommendedName>
        <fullName evidence="3">Heterokaryon incompatibility domain-containing protein</fullName>
    </recommendedName>
</protein>
<dbReference type="Proteomes" id="UP000800200">
    <property type="component" value="Unassembled WGS sequence"/>
</dbReference>